<dbReference type="HOGENOM" id="CLU_2905133_0_0_1"/>
<dbReference type="InParanoid" id="A0A0C3PAY7"/>
<organism evidence="1 2">
    <name type="scientific">Pisolithus tinctorius Marx 270</name>
    <dbReference type="NCBI Taxonomy" id="870435"/>
    <lineage>
        <taxon>Eukaryota</taxon>
        <taxon>Fungi</taxon>
        <taxon>Dikarya</taxon>
        <taxon>Basidiomycota</taxon>
        <taxon>Agaricomycotina</taxon>
        <taxon>Agaricomycetes</taxon>
        <taxon>Agaricomycetidae</taxon>
        <taxon>Boletales</taxon>
        <taxon>Sclerodermatineae</taxon>
        <taxon>Pisolithaceae</taxon>
        <taxon>Pisolithus</taxon>
    </lineage>
</organism>
<accession>A0A0C3PAY7</accession>
<evidence type="ECO:0000313" key="2">
    <source>
        <dbReference type="Proteomes" id="UP000054217"/>
    </source>
</evidence>
<reference evidence="2" key="2">
    <citation type="submission" date="2015-01" db="EMBL/GenBank/DDBJ databases">
        <title>Evolutionary Origins and Diversification of the Mycorrhizal Mutualists.</title>
        <authorList>
            <consortium name="DOE Joint Genome Institute"/>
            <consortium name="Mycorrhizal Genomics Consortium"/>
            <person name="Kohler A."/>
            <person name="Kuo A."/>
            <person name="Nagy L.G."/>
            <person name="Floudas D."/>
            <person name="Copeland A."/>
            <person name="Barry K.W."/>
            <person name="Cichocki N."/>
            <person name="Veneault-Fourrey C."/>
            <person name="LaButti K."/>
            <person name="Lindquist E.A."/>
            <person name="Lipzen A."/>
            <person name="Lundell T."/>
            <person name="Morin E."/>
            <person name="Murat C."/>
            <person name="Riley R."/>
            <person name="Ohm R."/>
            <person name="Sun H."/>
            <person name="Tunlid A."/>
            <person name="Henrissat B."/>
            <person name="Grigoriev I.V."/>
            <person name="Hibbett D.S."/>
            <person name="Martin F."/>
        </authorList>
    </citation>
    <scope>NUCLEOTIDE SEQUENCE [LARGE SCALE GENOMIC DNA]</scope>
    <source>
        <strain evidence="2">Marx 270</strain>
    </source>
</reference>
<name>A0A0C3PAY7_PISTI</name>
<evidence type="ECO:0000313" key="1">
    <source>
        <dbReference type="EMBL" id="KIO10810.1"/>
    </source>
</evidence>
<dbReference type="Proteomes" id="UP000054217">
    <property type="component" value="Unassembled WGS sequence"/>
</dbReference>
<reference evidence="1 2" key="1">
    <citation type="submission" date="2014-04" db="EMBL/GenBank/DDBJ databases">
        <authorList>
            <consortium name="DOE Joint Genome Institute"/>
            <person name="Kuo A."/>
            <person name="Kohler A."/>
            <person name="Costa M.D."/>
            <person name="Nagy L.G."/>
            <person name="Floudas D."/>
            <person name="Copeland A."/>
            <person name="Barry K.W."/>
            <person name="Cichocki N."/>
            <person name="Veneault-Fourrey C."/>
            <person name="LaButti K."/>
            <person name="Lindquist E.A."/>
            <person name="Lipzen A."/>
            <person name="Lundell T."/>
            <person name="Morin E."/>
            <person name="Murat C."/>
            <person name="Sun H."/>
            <person name="Tunlid A."/>
            <person name="Henrissat B."/>
            <person name="Grigoriev I.V."/>
            <person name="Hibbett D.S."/>
            <person name="Martin F."/>
            <person name="Nordberg H.P."/>
            <person name="Cantor M.N."/>
            <person name="Hua S.X."/>
        </authorList>
    </citation>
    <scope>NUCLEOTIDE SEQUENCE [LARGE SCALE GENOMIC DNA]</scope>
    <source>
        <strain evidence="1 2">Marx 270</strain>
    </source>
</reference>
<keyword evidence="2" id="KW-1185">Reference proteome</keyword>
<dbReference type="AlphaFoldDB" id="A0A0C3PAY7"/>
<dbReference type="EMBL" id="KN831951">
    <property type="protein sequence ID" value="KIO10810.1"/>
    <property type="molecule type" value="Genomic_DNA"/>
</dbReference>
<sequence>MERKWRGRHAVTHHDQVGSLPVLFPTHSGFSAHPLCSFPVTPMLWSMCQSFVIPVCVFCVPV</sequence>
<gene>
    <name evidence="1" type="ORF">M404DRAFT_876673</name>
</gene>
<protein>
    <submittedName>
        <fullName evidence="1">Uncharacterized protein</fullName>
    </submittedName>
</protein>
<proteinExistence type="predicted"/>